<keyword evidence="5" id="KW-1185">Reference proteome</keyword>
<reference evidence="3" key="3">
    <citation type="submission" date="2011-03" db="EMBL/GenBank/DDBJ databases">
        <title>Annotation of Magnaporthe poae ATCC 64411.</title>
        <authorList>
            <person name="Ma L.-J."/>
            <person name="Dead R."/>
            <person name="Young S.K."/>
            <person name="Zeng Q."/>
            <person name="Gargeya S."/>
            <person name="Fitzgerald M."/>
            <person name="Haas B."/>
            <person name="Abouelleil A."/>
            <person name="Alvarado L."/>
            <person name="Arachchi H.M."/>
            <person name="Berlin A."/>
            <person name="Brown A."/>
            <person name="Chapman S.B."/>
            <person name="Chen Z."/>
            <person name="Dunbar C."/>
            <person name="Freedman E."/>
            <person name="Gearin G."/>
            <person name="Gellesch M."/>
            <person name="Goldberg J."/>
            <person name="Griggs A."/>
            <person name="Gujja S."/>
            <person name="Heiman D."/>
            <person name="Howarth C."/>
            <person name="Larson L."/>
            <person name="Lui A."/>
            <person name="MacDonald P.J.P."/>
            <person name="Mehta T."/>
            <person name="Montmayeur A."/>
            <person name="Murphy C."/>
            <person name="Neiman D."/>
            <person name="Pearson M."/>
            <person name="Priest M."/>
            <person name="Roberts A."/>
            <person name="Saif S."/>
            <person name="Shea T."/>
            <person name="Shenoy N."/>
            <person name="Sisk P."/>
            <person name="Stolte C."/>
            <person name="Sykes S."/>
            <person name="Yandava C."/>
            <person name="Wortman J."/>
            <person name="Nusbaum C."/>
            <person name="Birren B."/>
        </authorList>
    </citation>
    <scope>NUCLEOTIDE SEQUENCE</scope>
    <source>
        <strain evidence="3">ATCC 64411</strain>
    </source>
</reference>
<evidence type="ECO:0000256" key="1">
    <source>
        <dbReference type="PROSITE-ProRule" id="PRU00235"/>
    </source>
</evidence>
<dbReference type="Proteomes" id="UP000011715">
    <property type="component" value="Unassembled WGS sequence"/>
</dbReference>
<dbReference type="EMBL" id="GL876968">
    <property type="protein sequence ID" value="KLU84778.1"/>
    <property type="molecule type" value="Genomic_DNA"/>
</dbReference>
<dbReference type="GO" id="GO:0005743">
    <property type="term" value="C:mitochondrial inner membrane"/>
    <property type="evidence" value="ECO:0007669"/>
    <property type="project" value="TreeGrafter"/>
</dbReference>
<feature type="compositionally biased region" description="Low complexity" evidence="2">
    <location>
        <begin position="32"/>
        <end position="45"/>
    </location>
</feature>
<evidence type="ECO:0000256" key="2">
    <source>
        <dbReference type="SAM" id="MobiDB-lite"/>
    </source>
</evidence>
<name>A0A0C4DV15_MAGP6</name>
<sequence length="594" mass="62605">MHRAGALRRSILSTASRRPRATRPSQWVRHTSSGPSPAGASSKSPRGGWGLGLIPVLVISAGAGWYLYPNSVGGTDSATKPKGDAAAKQSEKQRLKEATPVEEDRALLSAQHIQIQKSWENPGVYAWGSNAGRVVAPDSSDAVIKTPRRIPFFDGMLLRDLKIDRNFGVAVTEEGDIVQWGTAFAPNTTVPVKTLTGKDITKVAVSSDRIIALSRGGTVFSFPVAKSDQQAAGQKSPSTSWIPFWSGGASDSINYRILTPPSLGWREKVVDVRSGLEHCLLLTSSGRVFSAASSTAGFPSKGQLGIPGLTWLTKPEGPYDQPHLVQGLPRIKQIATGNYHSLALGDKNSQVHAWGDNSAGQLGFELDPENPGIDSPTAVPLEKLYKTNNDAGSALSVHSVAAGGSNSYFTIDSAKPAAQDTWACGEGLYGSLGTGKWAHLTSVPAKVKGLSGLSEYDDATRRMVPIRVRHLSVGSTHAAAVLGNATSAQGRTTSSSTPTNWGSDVLWWGGNEFYQLGTGKRSNLNEPAHIAPLDVGGGNSSARAAAVASGNAGRLQLTPRATVRIGEGGRGRKVSLEQRIECGRYATAVYSATA</sequence>
<evidence type="ECO:0000313" key="3">
    <source>
        <dbReference type="EMBL" id="KLU84778.1"/>
    </source>
</evidence>
<dbReference type="InterPro" id="IPR000408">
    <property type="entry name" value="Reg_chr_condens"/>
</dbReference>
<reference evidence="4" key="4">
    <citation type="journal article" date="2015" name="G3 (Bethesda)">
        <title>Genome sequences of three phytopathogenic species of the Magnaporthaceae family of fungi.</title>
        <authorList>
            <person name="Okagaki L.H."/>
            <person name="Nunes C.C."/>
            <person name="Sailsbery J."/>
            <person name="Clay B."/>
            <person name="Brown D."/>
            <person name="John T."/>
            <person name="Oh Y."/>
            <person name="Young N."/>
            <person name="Fitzgerald M."/>
            <person name="Haas B.J."/>
            <person name="Zeng Q."/>
            <person name="Young S."/>
            <person name="Adiconis X."/>
            <person name="Fan L."/>
            <person name="Levin J.Z."/>
            <person name="Mitchell T.K."/>
            <person name="Okubara P.A."/>
            <person name="Farman M.L."/>
            <person name="Kohn L.M."/>
            <person name="Birren B."/>
            <person name="Ma L.-J."/>
            <person name="Dean R.A."/>
        </authorList>
    </citation>
    <scope>NUCLEOTIDE SEQUENCE</scope>
    <source>
        <strain evidence="4">ATCC 64411 / 73-15</strain>
    </source>
</reference>
<proteinExistence type="predicted"/>
<evidence type="ECO:0000313" key="5">
    <source>
        <dbReference type="Proteomes" id="UP000011715"/>
    </source>
</evidence>
<dbReference type="OrthoDB" id="10256179at2759"/>
<dbReference type="OMA" id="YDQPHEI"/>
<dbReference type="PANTHER" id="PTHR47563">
    <property type="entry name" value="PROTEIN FMP25, MITOCHONDRIAL"/>
    <property type="match status" value="1"/>
</dbReference>
<dbReference type="InterPro" id="IPR009091">
    <property type="entry name" value="RCC1/BLIP-II"/>
</dbReference>
<dbReference type="SUPFAM" id="SSF50985">
    <property type="entry name" value="RCC1/BLIP-II"/>
    <property type="match status" value="1"/>
</dbReference>
<dbReference type="STRING" id="644358.A0A0C4DV15"/>
<protein>
    <recommendedName>
        <fullName evidence="6">Mitochondrial protein Fmp25</fullName>
    </recommendedName>
</protein>
<feature type="region of interest" description="Disordered" evidence="2">
    <location>
        <begin position="1"/>
        <end position="45"/>
    </location>
</feature>
<dbReference type="Pfam" id="PF13540">
    <property type="entry name" value="RCC1_2"/>
    <property type="match status" value="1"/>
</dbReference>
<accession>A0A0C4DV15</accession>
<organism evidence="4 5">
    <name type="scientific">Magnaporthiopsis poae (strain ATCC 64411 / 73-15)</name>
    <name type="common">Kentucky bluegrass fungus</name>
    <name type="synonym">Magnaporthe poae</name>
    <dbReference type="NCBI Taxonomy" id="644358"/>
    <lineage>
        <taxon>Eukaryota</taxon>
        <taxon>Fungi</taxon>
        <taxon>Dikarya</taxon>
        <taxon>Ascomycota</taxon>
        <taxon>Pezizomycotina</taxon>
        <taxon>Sordariomycetes</taxon>
        <taxon>Sordariomycetidae</taxon>
        <taxon>Magnaporthales</taxon>
        <taxon>Magnaporthaceae</taxon>
        <taxon>Magnaporthiopsis</taxon>
    </lineage>
</organism>
<feature type="repeat" description="RCC1" evidence="1">
    <location>
        <begin position="286"/>
        <end position="347"/>
    </location>
</feature>
<dbReference type="Gene3D" id="2.130.10.30">
    <property type="entry name" value="Regulator of chromosome condensation 1/beta-lactamase-inhibitor protein II"/>
    <property type="match status" value="1"/>
</dbReference>
<evidence type="ECO:0000313" key="4">
    <source>
        <dbReference type="EnsemblFungi" id="MAPG_03814T0"/>
    </source>
</evidence>
<dbReference type="VEuPathDB" id="FungiDB:MAPG_03814"/>
<dbReference type="AlphaFoldDB" id="A0A0C4DV15"/>
<gene>
    <name evidence="3" type="ORF">MAPG_03814</name>
</gene>
<feature type="repeat" description="RCC1" evidence="1">
    <location>
        <begin position="349"/>
        <end position="413"/>
    </location>
</feature>
<dbReference type="eggNOG" id="KOG1426">
    <property type="taxonomic scope" value="Eukaryota"/>
</dbReference>
<reference evidence="4" key="5">
    <citation type="submission" date="2015-06" db="UniProtKB">
        <authorList>
            <consortium name="EnsemblFungi"/>
        </authorList>
    </citation>
    <scope>IDENTIFICATION</scope>
    <source>
        <strain evidence="4">ATCC 64411</strain>
    </source>
</reference>
<dbReference type="InterPro" id="IPR053245">
    <property type="entry name" value="MitoProcess-Associated"/>
</dbReference>
<evidence type="ECO:0008006" key="6">
    <source>
        <dbReference type="Google" id="ProtNLM"/>
    </source>
</evidence>
<dbReference type="PROSITE" id="PS50012">
    <property type="entry name" value="RCC1_3"/>
    <property type="match status" value="3"/>
</dbReference>
<feature type="repeat" description="RCC1" evidence="1">
    <location>
        <begin position="503"/>
        <end position="560"/>
    </location>
</feature>
<dbReference type="GO" id="GO:0034551">
    <property type="term" value="P:mitochondrial respiratory chain complex III assembly"/>
    <property type="evidence" value="ECO:0007669"/>
    <property type="project" value="TreeGrafter"/>
</dbReference>
<reference evidence="3" key="2">
    <citation type="submission" date="2010-05" db="EMBL/GenBank/DDBJ databases">
        <title>The Genome Sequence of Magnaporthe poae strain ATCC 64411.</title>
        <authorList>
            <consortium name="The Broad Institute Genome Sequencing Platform"/>
            <consortium name="Broad Institute Genome Sequencing Center for Infectious Disease"/>
            <person name="Ma L.-J."/>
            <person name="Dead R."/>
            <person name="Young S."/>
            <person name="Zeng Q."/>
            <person name="Koehrsen M."/>
            <person name="Alvarado L."/>
            <person name="Berlin A."/>
            <person name="Chapman S.B."/>
            <person name="Chen Z."/>
            <person name="Freedman E."/>
            <person name="Gellesch M."/>
            <person name="Goldberg J."/>
            <person name="Griggs A."/>
            <person name="Gujja S."/>
            <person name="Heilman E.R."/>
            <person name="Heiman D."/>
            <person name="Hepburn T."/>
            <person name="Howarth C."/>
            <person name="Jen D."/>
            <person name="Larson L."/>
            <person name="Mehta T."/>
            <person name="Neiman D."/>
            <person name="Pearson M."/>
            <person name="Roberts A."/>
            <person name="Saif S."/>
            <person name="Shea T."/>
            <person name="Shenoy N."/>
            <person name="Sisk P."/>
            <person name="Stolte C."/>
            <person name="Sykes S."/>
            <person name="Walk T."/>
            <person name="White J."/>
            <person name="Yandava C."/>
            <person name="Haas B."/>
            <person name="Nusbaum C."/>
            <person name="Birren B."/>
        </authorList>
    </citation>
    <scope>NUCLEOTIDE SEQUENCE</scope>
    <source>
        <strain evidence="3">ATCC 64411</strain>
    </source>
</reference>
<dbReference type="EMBL" id="ADBL01000904">
    <property type="status" value="NOT_ANNOTATED_CDS"/>
    <property type="molecule type" value="Genomic_DNA"/>
</dbReference>
<reference evidence="5" key="1">
    <citation type="submission" date="2010-05" db="EMBL/GenBank/DDBJ databases">
        <title>The genome sequence of Magnaporthe poae strain ATCC 64411.</title>
        <authorList>
            <person name="Ma L.-J."/>
            <person name="Dead R."/>
            <person name="Young S."/>
            <person name="Zeng Q."/>
            <person name="Koehrsen M."/>
            <person name="Alvarado L."/>
            <person name="Berlin A."/>
            <person name="Chapman S.B."/>
            <person name="Chen Z."/>
            <person name="Freedman E."/>
            <person name="Gellesch M."/>
            <person name="Goldberg J."/>
            <person name="Griggs A."/>
            <person name="Gujja S."/>
            <person name="Heilman E.R."/>
            <person name="Heiman D."/>
            <person name="Hepburn T."/>
            <person name="Howarth C."/>
            <person name="Jen D."/>
            <person name="Larson L."/>
            <person name="Mehta T."/>
            <person name="Neiman D."/>
            <person name="Pearson M."/>
            <person name="Roberts A."/>
            <person name="Saif S."/>
            <person name="Shea T."/>
            <person name="Shenoy N."/>
            <person name="Sisk P."/>
            <person name="Stolte C."/>
            <person name="Sykes S."/>
            <person name="Walk T."/>
            <person name="White J."/>
            <person name="Yandava C."/>
            <person name="Haas B."/>
            <person name="Nusbaum C."/>
            <person name="Birren B."/>
        </authorList>
    </citation>
    <scope>NUCLEOTIDE SEQUENCE [LARGE SCALE GENOMIC DNA]</scope>
    <source>
        <strain evidence="5">ATCC 64411 / 73-15</strain>
    </source>
</reference>
<dbReference type="PANTHER" id="PTHR47563:SF1">
    <property type="entry name" value="PROTEIN FMP25, MITOCHONDRIAL"/>
    <property type="match status" value="1"/>
</dbReference>
<dbReference type="EnsemblFungi" id="MAPG_03814T0">
    <property type="protein sequence ID" value="MAPG_03814T0"/>
    <property type="gene ID" value="MAPG_03814"/>
</dbReference>